<dbReference type="PANTHER" id="PTHR12765">
    <property type="entry name" value="RED PROTEIN IK FACTOR CYTOKINE IK"/>
    <property type="match status" value="1"/>
</dbReference>
<reference evidence="5" key="1">
    <citation type="journal article" date="2020" name="bioRxiv">
        <title>Whole genome comparisons of ergot fungi reveals the divergence and evolution of species within the genus Claviceps are the result of varying mechanisms driving genome evolution and host range expansion.</title>
        <authorList>
            <person name="Wyka S.A."/>
            <person name="Mondo S.J."/>
            <person name="Liu M."/>
            <person name="Dettman J."/>
            <person name="Nalam V."/>
            <person name="Broders K.D."/>
        </authorList>
    </citation>
    <scope>NUCLEOTIDE SEQUENCE</scope>
    <source>
        <strain evidence="5">CCC 602</strain>
    </source>
</reference>
<feature type="domain" description="RED-like N-terminal" evidence="4">
    <location>
        <begin position="101"/>
        <end position="222"/>
    </location>
</feature>
<dbReference type="AlphaFoldDB" id="A0A9P7NGP3"/>
<evidence type="ECO:0000256" key="3">
    <source>
        <dbReference type="SAM" id="MobiDB-lite"/>
    </source>
</evidence>
<dbReference type="Proteomes" id="UP000748025">
    <property type="component" value="Unassembled WGS sequence"/>
</dbReference>
<evidence type="ECO:0000313" key="6">
    <source>
        <dbReference type="Proteomes" id="UP000748025"/>
    </source>
</evidence>
<dbReference type="InterPro" id="IPR039896">
    <property type="entry name" value="Red-like"/>
</dbReference>
<feature type="region of interest" description="Disordered" evidence="3">
    <location>
        <begin position="460"/>
        <end position="562"/>
    </location>
</feature>
<keyword evidence="6" id="KW-1185">Reference proteome</keyword>
<evidence type="ECO:0000256" key="1">
    <source>
        <dbReference type="ARBA" id="ARBA00004123"/>
    </source>
</evidence>
<feature type="compositionally biased region" description="Acidic residues" evidence="3">
    <location>
        <begin position="342"/>
        <end position="359"/>
    </location>
</feature>
<dbReference type="EMBL" id="SRPW01000345">
    <property type="protein sequence ID" value="KAG6015455.1"/>
    <property type="molecule type" value="Genomic_DNA"/>
</dbReference>
<organism evidence="5 6">
    <name type="scientific">Claviceps pusilla</name>
    <dbReference type="NCBI Taxonomy" id="123648"/>
    <lineage>
        <taxon>Eukaryota</taxon>
        <taxon>Fungi</taxon>
        <taxon>Dikarya</taxon>
        <taxon>Ascomycota</taxon>
        <taxon>Pezizomycotina</taxon>
        <taxon>Sordariomycetes</taxon>
        <taxon>Hypocreomycetidae</taxon>
        <taxon>Hypocreales</taxon>
        <taxon>Clavicipitaceae</taxon>
        <taxon>Claviceps</taxon>
    </lineage>
</organism>
<feature type="region of interest" description="Disordered" evidence="3">
    <location>
        <begin position="297"/>
        <end position="448"/>
    </location>
</feature>
<feature type="compositionally biased region" description="Basic and acidic residues" evidence="3">
    <location>
        <begin position="471"/>
        <end position="482"/>
    </location>
</feature>
<feature type="compositionally biased region" description="Polar residues" evidence="3">
    <location>
        <begin position="420"/>
        <end position="433"/>
    </location>
</feature>
<evidence type="ECO:0000313" key="5">
    <source>
        <dbReference type="EMBL" id="KAG6015455.1"/>
    </source>
</evidence>
<gene>
    <name evidence="5" type="ORF">E4U43_005274</name>
</gene>
<proteinExistence type="predicted"/>
<feature type="compositionally biased region" description="Polar residues" evidence="3">
    <location>
        <begin position="391"/>
        <end position="405"/>
    </location>
</feature>
<name>A0A9P7NGP3_9HYPO</name>
<feature type="compositionally biased region" description="Low complexity" evidence="3">
    <location>
        <begin position="22"/>
        <end position="35"/>
    </location>
</feature>
<comment type="subcellular location">
    <subcellularLocation>
        <location evidence="1">Nucleus</location>
    </subcellularLocation>
</comment>
<feature type="compositionally biased region" description="Basic and acidic residues" evidence="3">
    <location>
        <begin position="203"/>
        <end position="218"/>
    </location>
</feature>
<feature type="compositionally biased region" description="Acidic residues" evidence="3">
    <location>
        <begin position="192"/>
        <end position="202"/>
    </location>
</feature>
<keyword evidence="2" id="KW-0539">Nucleus</keyword>
<dbReference type="Pfam" id="PF07808">
    <property type="entry name" value="RED_N"/>
    <property type="match status" value="1"/>
</dbReference>
<comment type="caution">
    <text evidence="5">The sequence shown here is derived from an EMBL/GenBank/DDBJ whole genome shotgun (WGS) entry which is preliminary data.</text>
</comment>
<evidence type="ECO:0000256" key="2">
    <source>
        <dbReference type="ARBA" id="ARBA00023242"/>
    </source>
</evidence>
<feature type="compositionally biased region" description="Acidic residues" evidence="3">
    <location>
        <begin position="367"/>
        <end position="379"/>
    </location>
</feature>
<protein>
    <recommendedName>
        <fullName evidence="4">RED-like N-terminal domain-containing protein</fullName>
    </recommendedName>
</protein>
<dbReference type="InterPro" id="IPR012916">
    <property type="entry name" value="RED_N"/>
</dbReference>
<sequence>MNNEQFRKLLLANAASSKSKHGPSTSSTSSTSSPPGAKPVIAGSALGSRQRSSIPMTPRSVAGGAQADFARQLAERDQSSRPPSKKFKTSAPRGVRLGQGYIDRTQSRQEMQADEREAQLKALEESYRKEEIDKDTYEKARFEIAGGDLESTHLVKGLDFKLLERVRRGEDVYREKSEADDKTRPPEAADGGQEDVDDEFDQLESKDVQAPERATTEKQKKKGQLSTVVTGKKRTRDQILAELKAARAAAKTAAAAAEPALGDRFRKIGTTQKLGTRIERDRKGREVLIIVDADGHEKRKVRKLRPGEQEEEESRNTLPMPDKNAVPLGMEVPEQFRKGEEATVEEDTGDVDIFDDVGDDYNPLAGMDDDSGSDSDEKDTEAKSDTEAKPQAQNGVSNSQGSASPDQPPAPLEAPASKAQAGTRNYFQDSKTGLISEEAARGPALSDPAIMAAIKKAATLRRIESEDDAETQQKNREAEERRKKLLQMAARDDDDLDMGFGTSRLEDEEDFEDHKLAAWEDESGQGGNRGGKSQRKRGPKKRRDDANNAADVLRVMEQRKKS</sequence>
<feature type="compositionally biased region" description="Basic and acidic residues" evidence="3">
    <location>
        <begin position="105"/>
        <end position="116"/>
    </location>
</feature>
<feature type="region of interest" description="Disordered" evidence="3">
    <location>
        <begin position="1"/>
        <end position="116"/>
    </location>
</feature>
<dbReference type="GO" id="GO:0005634">
    <property type="term" value="C:nucleus"/>
    <property type="evidence" value="ECO:0007669"/>
    <property type="project" value="UniProtKB-SubCell"/>
</dbReference>
<dbReference type="OrthoDB" id="3366823at2759"/>
<feature type="compositionally biased region" description="Basic residues" evidence="3">
    <location>
        <begin position="532"/>
        <end position="541"/>
    </location>
</feature>
<feature type="region of interest" description="Disordered" evidence="3">
    <location>
        <begin position="171"/>
        <end position="232"/>
    </location>
</feature>
<feature type="compositionally biased region" description="Basic and acidic residues" evidence="3">
    <location>
        <begin position="171"/>
        <end position="187"/>
    </location>
</feature>
<evidence type="ECO:0000259" key="4">
    <source>
        <dbReference type="Pfam" id="PF07808"/>
    </source>
</evidence>
<accession>A0A9P7NGP3</accession>